<keyword evidence="2" id="KW-0472">Membrane</keyword>
<proteinExistence type="predicted"/>
<keyword evidence="2" id="KW-1133">Transmembrane helix</keyword>
<dbReference type="KEGG" id="cvn:111132844"/>
<evidence type="ECO:0000256" key="2">
    <source>
        <dbReference type="SAM" id="Phobius"/>
    </source>
</evidence>
<name>A0A8B8EAA5_CRAVI</name>
<dbReference type="AlphaFoldDB" id="A0A8B8EAA5"/>
<dbReference type="RefSeq" id="XP_022336418.1">
    <property type="nucleotide sequence ID" value="XM_022480710.1"/>
</dbReference>
<keyword evidence="2" id="KW-0812">Transmembrane</keyword>
<keyword evidence="4" id="KW-1185">Reference proteome</keyword>
<keyword evidence="3" id="KW-0732">Signal</keyword>
<feature type="region of interest" description="Disordered" evidence="1">
    <location>
        <begin position="164"/>
        <end position="187"/>
    </location>
</feature>
<evidence type="ECO:0000256" key="3">
    <source>
        <dbReference type="SAM" id="SignalP"/>
    </source>
</evidence>
<sequence length="207" mass="23101">MLWLISSKGHASKIQFIVLCFAVKTCEGNSTNSTDINMSSTTDNCTSIPTNPVSTVNNGSTEKPPTGHLDIALWAAGLGILLLLLVVNLISVIQRRNDHRVIQNYLLSLHTLIPFLRNYEDIPNNVQNVESKILRQPQRDCRTNLTEYDEIEMVQVAKLKSNEAQNGGLAKETETTNNQEDEQTNTGMVQERDSVYSLQRTVLSTNL</sequence>
<dbReference type="Proteomes" id="UP000694844">
    <property type="component" value="Chromosome 5"/>
</dbReference>
<feature type="signal peptide" evidence="3">
    <location>
        <begin position="1"/>
        <end position="28"/>
    </location>
</feature>
<protein>
    <submittedName>
        <fullName evidence="5 6">Uncharacterized protein LOC111132844</fullName>
    </submittedName>
</protein>
<dbReference type="OrthoDB" id="6161334at2759"/>
<organism evidence="4 7">
    <name type="scientific">Crassostrea virginica</name>
    <name type="common">Eastern oyster</name>
    <dbReference type="NCBI Taxonomy" id="6565"/>
    <lineage>
        <taxon>Eukaryota</taxon>
        <taxon>Metazoa</taxon>
        <taxon>Spiralia</taxon>
        <taxon>Lophotrochozoa</taxon>
        <taxon>Mollusca</taxon>
        <taxon>Bivalvia</taxon>
        <taxon>Autobranchia</taxon>
        <taxon>Pteriomorphia</taxon>
        <taxon>Ostreida</taxon>
        <taxon>Ostreoidea</taxon>
        <taxon>Ostreidae</taxon>
        <taxon>Crassostrea</taxon>
    </lineage>
</organism>
<reference evidence="5 6" key="1">
    <citation type="submission" date="2025-04" db="UniProtKB">
        <authorList>
            <consortium name="RefSeq"/>
        </authorList>
    </citation>
    <scope>IDENTIFICATION</scope>
    <source>
        <tissue evidence="5 6">Whole sample</tissue>
    </source>
</reference>
<feature type="transmembrane region" description="Helical" evidence="2">
    <location>
        <begin position="71"/>
        <end position="93"/>
    </location>
</feature>
<dbReference type="RefSeq" id="XP_022336421.1">
    <property type="nucleotide sequence ID" value="XM_022480713.1"/>
</dbReference>
<gene>
    <name evidence="5 6 7" type="primary">LOC111132844</name>
</gene>
<evidence type="ECO:0000256" key="1">
    <source>
        <dbReference type="SAM" id="MobiDB-lite"/>
    </source>
</evidence>
<feature type="chain" id="PRO_5044666413" evidence="3">
    <location>
        <begin position="29"/>
        <end position="207"/>
    </location>
</feature>
<evidence type="ECO:0000313" key="6">
    <source>
        <dbReference type="RefSeq" id="XP_022336419.1"/>
    </source>
</evidence>
<dbReference type="RefSeq" id="XP_022336419.1">
    <property type="nucleotide sequence ID" value="XM_022480711.1"/>
</dbReference>
<evidence type="ECO:0000313" key="7">
    <source>
        <dbReference type="RefSeq" id="XP_022336421.1"/>
    </source>
</evidence>
<evidence type="ECO:0000313" key="5">
    <source>
        <dbReference type="RefSeq" id="XP_022336418.1"/>
    </source>
</evidence>
<evidence type="ECO:0000313" key="4">
    <source>
        <dbReference type="Proteomes" id="UP000694844"/>
    </source>
</evidence>
<accession>A0A8B8EAA5</accession>
<dbReference type="GeneID" id="111132844"/>